<comment type="caution">
    <text evidence="1">The sequence shown here is derived from an EMBL/GenBank/DDBJ whole genome shotgun (WGS) entry which is preliminary data.</text>
</comment>
<name>A0A9D2GP80_9BACT</name>
<dbReference type="InterPro" id="IPR027417">
    <property type="entry name" value="P-loop_NTPase"/>
</dbReference>
<dbReference type="Pfam" id="PF13189">
    <property type="entry name" value="Cytidylate_kin2"/>
    <property type="match status" value="1"/>
</dbReference>
<proteinExistence type="predicted"/>
<keyword evidence="1" id="KW-0418">Kinase</keyword>
<dbReference type="Gene3D" id="3.40.50.300">
    <property type="entry name" value="P-loop containing nucleotide triphosphate hydrolases"/>
    <property type="match status" value="1"/>
</dbReference>
<gene>
    <name evidence="1" type="ORF">IAC04_04555</name>
</gene>
<reference evidence="1" key="1">
    <citation type="journal article" date="2021" name="PeerJ">
        <title>Extensive microbial diversity within the chicken gut microbiome revealed by metagenomics and culture.</title>
        <authorList>
            <person name="Gilroy R."/>
            <person name="Ravi A."/>
            <person name="Getino M."/>
            <person name="Pursley I."/>
            <person name="Horton D.L."/>
            <person name="Alikhan N.F."/>
            <person name="Baker D."/>
            <person name="Gharbi K."/>
            <person name="Hall N."/>
            <person name="Watson M."/>
            <person name="Adriaenssens E.M."/>
            <person name="Foster-Nyarko E."/>
            <person name="Jarju S."/>
            <person name="Secka A."/>
            <person name="Antonio M."/>
            <person name="Oren A."/>
            <person name="Chaudhuri R.R."/>
            <person name="La Ragione R."/>
            <person name="Hildebrand F."/>
            <person name="Pallen M.J."/>
        </authorList>
    </citation>
    <scope>NUCLEOTIDE SEQUENCE</scope>
    <source>
        <strain evidence="1">Gambia16-554</strain>
    </source>
</reference>
<organism evidence="1 2">
    <name type="scientific">Candidatus Coprenecus stercoravium</name>
    <dbReference type="NCBI Taxonomy" id="2840735"/>
    <lineage>
        <taxon>Bacteria</taxon>
        <taxon>Pseudomonadati</taxon>
        <taxon>Bacteroidota</taxon>
        <taxon>Bacteroidia</taxon>
        <taxon>Bacteroidales</taxon>
        <taxon>Rikenellaceae</taxon>
        <taxon>Rikenellaceae incertae sedis</taxon>
        <taxon>Candidatus Coprenecus</taxon>
    </lineage>
</organism>
<dbReference type="SUPFAM" id="SSF52540">
    <property type="entry name" value="P-loop containing nucleoside triphosphate hydrolases"/>
    <property type="match status" value="1"/>
</dbReference>
<evidence type="ECO:0000313" key="2">
    <source>
        <dbReference type="Proteomes" id="UP000824115"/>
    </source>
</evidence>
<reference evidence="1" key="2">
    <citation type="submission" date="2021-04" db="EMBL/GenBank/DDBJ databases">
        <authorList>
            <person name="Gilroy R."/>
        </authorList>
    </citation>
    <scope>NUCLEOTIDE SEQUENCE</scope>
    <source>
        <strain evidence="1">Gambia16-554</strain>
    </source>
</reference>
<dbReference type="GO" id="GO:0016301">
    <property type="term" value="F:kinase activity"/>
    <property type="evidence" value="ECO:0007669"/>
    <property type="project" value="UniProtKB-KW"/>
</dbReference>
<accession>A0A9D2GP80</accession>
<evidence type="ECO:0000313" key="1">
    <source>
        <dbReference type="EMBL" id="HIZ85742.1"/>
    </source>
</evidence>
<dbReference type="Proteomes" id="UP000824115">
    <property type="component" value="Unassembled WGS sequence"/>
</dbReference>
<sequence>MSNYSHNFAVSVGRQLGSGGRNVALAVSRKLDVAFYDKEIITQAAKDSGLAPEYFEKVDEKPSFPIVGGLAGLNIPFYSTGVLNTDYYLGNNNLFQIQSRTVEMLAEKGSGVFVGRCADYILREHPRLLTVFITADLDDRIERLSKLLSITADAAAAQIKECDRKRAEYYNYYTFKKWGSAASYQVCLSTSLFGEEETADLIVSIVRDKLLKD</sequence>
<protein>
    <submittedName>
        <fullName evidence="1">Cytidylate kinase-like family protein</fullName>
    </submittedName>
</protein>
<keyword evidence="1" id="KW-0808">Transferase</keyword>
<dbReference type="EMBL" id="DXAW01000084">
    <property type="protein sequence ID" value="HIZ85742.1"/>
    <property type="molecule type" value="Genomic_DNA"/>
</dbReference>
<dbReference type="AlphaFoldDB" id="A0A9D2GP80"/>